<feature type="active site" evidence="5">
    <location>
        <position position="110"/>
    </location>
</feature>
<dbReference type="Pfam" id="PF00026">
    <property type="entry name" value="Asp"/>
    <property type="match status" value="1"/>
</dbReference>
<dbReference type="InterPro" id="IPR001969">
    <property type="entry name" value="Aspartic_peptidase_AS"/>
</dbReference>
<dbReference type="PRINTS" id="PR00792">
    <property type="entry name" value="PEPSIN"/>
</dbReference>
<evidence type="ECO:0000313" key="10">
    <source>
        <dbReference type="EMBL" id="KAH7034513.1"/>
    </source>
</evidence>
<feature type="signal peptide" evidence="8">
    <location>
        <begin position="1"/>
        <end position="19"/>
    </location>
</feature>
<dbReference type="CDD" id="cd06097">
    <property type="entry name" value="Aspergillopepsin_like"/>
    <property type="match status" value="1"/>
</dbReference>
<keyword evidence="8" id="KW-0732">Signal</keyword>
<dbReference type="GO" id="GO:0004190">
    <property type="term" value="F:aspartic-type endopeptidase activity"/>
    <property type="evidence" value="ECO:0007669"/>
    <property type="project" value="UniProtKB-KW"/>
</dbReference>
<dbReference type="AlphaFoldDB" id="A0A9P9BQ53"/>
<organism evidence="10 11">
    <name type="scientific">Microdochium trichocladiopsis</name>
    <dbReference type="NCBI Taxonomy" id="1682393"/>
    <lineage>
        <taxon>Eukaryota</taxon>
        <taxon>Fungi</taxon>
        <taxon>Dikarya</taxon>
        <taxon>Ascomycota</taxon>
        <taxon>Pezizomycotina</taxon>
        <taxon>Sordariomycetes</taxon>
        <taxon>Xylariomycetidae</taxon>
        <taxon>Xylariales</taxon>
        <taxon>Microdochiaceae</taxon>
        <taxon>Microdochium</taxon>
    </lineage>
</organism>
<name>A0A9P9BQ53_9PEZI</name>
<comment type="caution">
    <text evidence="10">The sequence shown here is derived from an EMBL/GenBank/DDBJ whole genome shotgun (WGS) entry which is preliminary data.</text>
</comment>
<evidence type="ECO:0000256" key="1">
    <source>
        <dbReference type="ARBA" id="ARBA00007447"/>
    </source>
</evidence>
<dbReference type="OrthoDB" id="2747330at2759"/>
<dbReference type="PANTHER" id="PTHR47966:SF2">
    <property type="entry name" value="ASPERGILLOPEPSIN-1-RELATED"/>
    <property type="match status" value="1"/>
</dbReference>
<protein>
    <submittedName>
        <fullName evidence="10">Endothiapepsin</fullName>
    </submittedName>
</protein>
<evidence type="ECO:0000256" key="4">
    <source>
        <dbReference type="ARBA" id="ARBA00022801"/>
    </source>
</evidence>
<evidence type="ECO:0000256" key="8">
    <source>
        <dbReference type="SAM" id="SignalP"/>
    </source>
</evidence>
<evidence type="ECO:0000256" key="5">
    <source>
        <dbReference type="PIRSR" id="PIRSR601461-1"/>
    </source>
</evidence>
<dbReference type="SUPFAM" id="SSF50630">
    <property type="entry name" value="Acid proteases"/>
    <property type="match status" value="1"/>
</dbReference>
<keyword evidence="4 7" id="KW-0378">Hydrolase</keyword>
<dbReference type="Proteomes" id="UP000756346">
    <property type="component" value="Unassembled WGS sequence"/>
</dbReference>
<dbReference type="InterPro" id="IPR021109">
    <property type="entry name" value="Peptidase_aspartic_dom_sf"/>
</dbReference>
<keyword evidence="6" id="KW-1015">Disulfide bond</keyword>
<accession>A0A9P9BQ53</accession>
<dbReference type="EMBL" id="JAGTJQ010000003">
    <property type="protein sequence ID" value="KAH7034513.1"/>
    <property type="molecule type" value="Genomic_DNA"/>
</dbReference>
<dbReference type="GO" id="GO:0006508">
    <property type="term" value="P:proteolysis"/>
    <property type="evidence" value="ECO:0007669"/>
    <property type="project" value="UniProtKB-KW"/>
</dbReference>
<evidence type="ECO:0000256" key="2">
    <source>
        <dbReference type="ARBA" id="ARBA00022670"/>
    </source>
</evidence>
<dbReference type="InterPro" id="IPR034163">
    <property type="entry name" value="Aspergillopepsin-like_cat_dom"/>
</dbReference>
<dbReference type="PANTHER" id="PTHR47966">
    <property type="entry name" value="BETA-SITE APP-CLEAVING ENZYME, ISOFORM A-RELATED"/>
    <property type="match status" value="1"/>
</dbReference>
<proteinExistence type="inferred from homology"/>
<evidence type="ECO:0000313" key="11">
    <source>
        <dbReference type="Proteomes" id="UP000756346"/>
    </source>
</evidence>
<sequence>MPALSKALLAAAVAPAAIGAALPRSVASGNVGPGMSSIKTARKVDSNAAGHGARAFYNAHLKFGATPPDALVAAVAKGSVVTTPINSEDEAYDAPVSIGTPAQPFNLDFDTGSSDLWVFSSLTPSNERNGQNIYTASRSSTAKQLSGESWKISYGDGSSSSGLVYSDVVTIGGLTAAGQAVEAASRVSQSFTSESATDGLVGLAFSSINTVSPDQQTTFFDTVKPSLASPVFTADLKHQAPGTYNFGFIDKSAFTGSITYTPVDNSQGFWGFTSTGFQVGNNDFQQESITGIADTGTTLLLLPDDVVNAYYSSVNNAQNDQSAGGFTVPCDTSLPDFSFGVGNNGAMITIPGSLMNLGPSGSGNSCFGGLQSSGTIGTNIFGDVALKAAFVVFDSGSQGQPQLGWASKNL</sequence>
<keyword evidence="11" id="KW-1185">Reference proteome</keyword>
<comment type="similarity">
    <text evidence="1 7">Belongs to the peptidase A1 family.</text>
</comment>
<feature type="chain" id="PRO_5040369046" evidence="8">
    <location>
        <begin position="20"/>
        <end position="410"/>
    </location>
</feature>
<evidence type="ECO:0000256" key="3">
    <source>
        <dbReference type="ARBA" id="ARBA00022750"/>
    </source>
</evidence>
<keyword evidence="3 7" id="KW-0064">Aspartyl protease</keyword>
<keyword evidence="2 7" id="KW-0645">Protease</keyword>
<dbReference type="InterPro" id="IPR033121">
    <property type="entry name" value="PEPTIDASE_A1"/>
</dbReference>
<gene>
    <name evidence="10" type="ORF">B0I36DRAFT_404953</name>
</gene>
<dbReference type="FunFam" id="2.40.70.10:FF:000026">
    <property type="entry name" value="Endothiapepsin"/>
    <property type="match status" value="1"/>
</dbReference>
<dbReference type="PROSITE" id="PS00141">
    <property type="entry name" value="ASP_PROTEASE"/>
    <property type="match status" value="2"/>
</dbReference>
<evidence type="ECO:0000256" key="7">
    <source>
        <dbReference type="RuleBase" id="RU000454"/>
    </source>
</evidence>
<dbReference type="FunFam" id="2.40.70.10:FF:000024">
    <property type="entry name" value="Endothiapepsin"/>
    <property type="match status" value="1"/>
</dbReference>
<evidence type="ECO:0000259" key="9">
    <source>
        <dbReference type="PROSITE" id="PS51767"/>
    </source>
</evidence>
<feature type="domain" description="Peptidase A1" evidence="9">
    <location>
        <begin position="92"/>
        <end position="406"/>
    </location>
</feature>
<dbReference type="RefSeq" id="XP_046014606.1">
    <property type="nucleotide sequence ID" value="XM_046161781.1"/>
</dbReference>
<dbReference type="InterPro" id="IPR001461">
    <property type="entry name" value="Aspartic_peptidase_A1"/>
</dbReference>
<feature type="active site" evidence="5">
    <location>
        <position position="294"/>
    </location>
</feature>
<evidence type="ECO:0000256" key="6">
    <source>
        <dbReference type="PIRSR" id="PIRSR601461-2"/>
    </source>
</evidence>
<reference evidence="10" key="1">
    <citation type="journal article" date="2021" name="Nat. Commun.">
        <title>Genetic determinants of endophytism in the Arabidopsis root mycobiome.</title>
        <authorList>
            <person name="Mesny F."/>
            <person name="Miyauchi S."/>
            <person name="Thiergart T."/>
            <person name="Pickel B."/>
            <person name="Atanasova L."/>
            <person name="Karlsson M."/>
            <person name="Huettel B."/>
            <person name="Barry K.W."/>
            <person name="Haridas S."/>
            <person name="Chen C."/>
            <person name="Bauer D."/>
            <person name="Andreopoulos W."/>
            <person name="Pangilinan J."/>
            <person name="LaButti K."/>
            <person name="Riley R."/>
            <person name="Lipzen A."/>
            <person name="Clum A."/>
            <person name="Drula E."/>
            <person name="Henrissat B."/>
            <person name="Kohler A."/>
            <person name="Grigoriev I.V."/>
            <person name="Martin F.M."/>
            <person name="Hacquard S."/>
        </authorList>
    </citation>
    <scope>NUCLEOTIDE SEQUENCE</scope>
    <source>
        <strain evidence="10">MPI-CAGE-CH-0230</strain>
    </source>
</reference>
<feature type="disulfide bond" evidence="6">
    <location>
        <begin position="330"/>
        <end position="366"/>
    </location>
</feature>
<dbReference type="PROSITE" id="PS51767">
    <property type="entry name" value="PEPTIDASE_A1"/>
    <property type="match status" value="1"/>
</dbReference>
<dbReference type="Gene3D" id="2.40.70.10">
    <property type="entry name" value="Acid Proteases"/>
    <property type="match status" value="2"/>
</dbReference>
<dbReference type="GeneID" id="70191327"/>